<dbReference type="Gene3D" id="3.40.50.1820">
    <property type="entry name" value="alpha/beta hydrolase"/>
    <property type="match status" value="1"/>
</dbReference>
<name>A0ABD0QSM1_CIRMR</name>
<feature type="non-terminal residue" evidence="1">
    <location>
        <position position="57"/>
    </location>
</feature>
<dbReference type="Proteomes" id="UP001529510">
    <property type="component" value="Unassembled WGS sequence"/>
</dbReference>
<dbReference type="EMBL" id="JAMKFB020000007">
    <property type="protein sequence ID" value="KAL0189182.1"/>
    <property type="molecule type" value="Genomic_DNA"/>
</dbReference>
<dbReference type="InterPro" id="IPR029058">
    <property type="entry name" value="AB_hydrolase_fold"/>
</dbReference>
<evidence type="ECO:0000313" key="1">
    <source>
        <dbReference type="EMBL" id="KAL0189182.1"/>
    </source>
</evidence>
<organism evidence="1 2">
    <name type="scientific">Cirrhinus mrigala</name>
    <name type="common">Mrigala</name>
    <dbReference type="NCBI Taxonomy" id="683832"/>
    <lineage>
        <taxon>Eukaryota</taxon>
        <taxon>Metazoa</taxon>
        <taxon>Chordata</taxon>
        <taxon>Craniata</taxon>
        <taxon>Vertebrata</taxon>
        <taxon>Euteleostomi</taxon>
        <taxon>Actinopterygii</taxon>
        <taxon>Neopterygii</taxon>
        <taxon>Teleostei</taxon>
        <taxon>Ostariophysi</taxon>
        <taxon>Cypriniformes</taxon>
        <taxon>Cyprinidae</taxon>
        <taxon>Labeoninae</taxon>
        <taxon>Labeonini</taxon>
        <taxon>Cirrhinus</taxon>
    </lineage>
</organism>
<protein>
    <submittedName>
        <fullName evidence="1">Uncharacterized protein</fullName>
    </submittedName>
</protein>
<feature type="non-terminal residue" evidence="1">
    <location>
        <position position="1"/>
    </location>
</feature>
<dbReference type="AlphaFoldDB" id="A0ABD0QSM1"/>
<gene>
    <name evidence="1" type="ORF">M9458_016281</name>
</gene>
<accession>A0ABD0QSM1</accession>
<evidence type="ECO:0000313" key="2">
    <source>
        <dbReference type="Proteomes" id="UP001529510"/>
    </source>
</evidence>
<proteinExistence type="predicted"/>
<reference evidence="1 2" key="1">
    <citation type="submission" date="2024-05" db="EMBL/GenBank/DDBJ databases">
        <title>Genome sequencing and assembly of Indian major carp, Cirrhinus mrigala (Hamilton, 1822).</title>
        <authorList>
            <person name="Mohindra V."/>
            <person name="Chowdhury L.M."/>
            <person name="Lal K."/>
            <person name="Jena J.K."/>
        </authorList>
    </citation>
    <scope>NUCLEOTIDE SEQUENCE [LARGE SCALE GENOMIC DNA]</scope>
    <source>
        <strain evidence="1">CM1030</strain>
        <tissue evidence="1">Blood</tissue>
    </source>
</reference>
<comment type="caution">
    <text evidence="1">The sequence shown here is derived from an EMBL/GenBank/DDBJ whole genome shotgun (WGS) entry which is preliminary data.</text>
</comment>
<sequence length="57" mass="6693">RKRWPQYTATDQKHVGLNTEPLKVHKGLRTQVCALWNRFLPRLLNITGNEPNRCIPL</sequence>
<keyword evidence="2" id="KW-1185">Reference proteome</keyword>